<dbReference type="InterPro" id="IPR006829">
    <property type="entry name" value="LXG_dom"/>
</dbReference>
<evidence type="ECO:0000313" key="5">
    <source>
        <dbReference type="Proteomes" id="UP000630615"/>
    </source>
</evidence>
<dbReference type="PROSITE" id="PS51756">
    <property type="entry name" value="LXG"/>
    <property type="match status" value="1"/>
</dbReference>
<reference evidence="5" key="1">
    <citation type="journal article" date="2019" name="Int. J. Syst. Evol. Microbiol.">
        <title>The Global Catalogue of Microorganisms (GCM) 10K type strain sequencing project: providing services to taxonomists for standard genome sequencing and annotation.</title>
        <authorList>
            <consortium name="The Broad Institute Genomics Platform"/>
            <consortium name="The Broad Institute Genome Sequencing Center for Infectious Disease"/>
            <person name="Wu L."/>
            <person name="Ma J."/>
        </authorList>
    </citation>
    <scope>NUCLEOTIDE SEQUENCE [LARGE SCALE GENOMIC DNA]</scope>
    <source>
        <strain evidence="5">CGMCC 1.15942</strain>
    </source>
</reference>
<sequence length="427" mass="44774">MGLIYSSSESAQLIAALKKNLQSGKEASEQLKSGSQKVIAAVDGKTLSGAAYTAGKGLFSDLILPTISKVTSALDEVEQELQTYTNADGKVASEGNLDEDKLTRQIATKKAMKASVEASASVARSLSRNNPVAKILDALLNVEASLNRMATEYEQDIQELQEKLEKLRQFSSETSGLFSNSLNNMNIAMQGCLVLSNTTINSDGSYKLPEGTDKSWFTSLQNKQADYGNIIAVLQGTATEFAGDQIEKNLGKAGAKYGEKLSSSIWSNRYSITMPDGRILGQVPGATAAARESIENTAKGVSKYFGKALTEVGGTFIGVGIDLWQGDSAEEAWGKEITTGIAAVGVTGAIELGSAALVSAGVLANPIGVGIVGAIGIGIGVGLANDWLRDNFKGVKDFEDSVGNAVVSGWNKLSDGVGDFIGGIFSW</sequence>
<protein>
    <recommendedName>
        <fullName evidence="3">LXG domain-containing protein</fullName>
    </recommendedName>
</protein>
<evidence type="ECO:0000259" key="3">
    <source>
        <dbReference type="PROSITE" id="PS51756"/>
    </source>
</evidence>
<feature type="domain" description="LXG" evidence="3">
    <location>
        <begin position="1"/>
        <end position="237"/>
    </location>
</feature>
<dbReference type="EMBL" id="BMKI01000006">
    <property type="protein sequence ID" value="GGC95240.1"/>
    <property type="molecule type" value="Genomic_DNA"/>
</dbReference>
<organism evidence="4 5">
    <name type="scientific">Enterococcus wangshanyuanii</name>
    <dbReference type="NCBI Taxonomy" id="2005703"/>
    <lineage>
        <taxon>Bacteria</taxon>
        <taxon>Bacillati</taxon>
        <taxon>Bacillota</taxon>
        <taxon>Bacilli</taxon>
        <taxon>Lactobacillales</taxon>
        <taxon>Enterococcaceae</taxon>
        <taxon>Enterococcus</taxon>
    </lineage>
</organism>
<proteinExistence type="inferred from homology"/>
<evidence type="ECO:0000256" key="1">
    <source>
        <dbReference type="ARBA" id="ARBA00034117"/>
    </source>
</evidence>
<evidence type="ECO:0000313" key="4">
    <source>
        <dbReference type="EMBL" id="GGC95240.1"/>
    </source>
</evidence>
<comment type="similarity">
    <text evidence="1">In the N-terminal section; belongs to the LXG family.</text>
</comment>
<dbReference type="Pfam" id="PF04740">
    <property type="entry name" value="LXG"/>
    <property type="match status" value="1"/>
</dbReference>
<evidence type="ECO:0000256" key="2">
    <source>
        <dbReference type="SAM" id="Coils"/>
    </source>
</evidence>
<keyword evidence="5" id="KW-1185">Reference proteome</keyword>
<gene>
    <name evidence="4" type="ORF">GCM10011573_26150</name>
</gene>
<feature type="coiled-coil region" evidence="2">
    <location>
        <begin position="143"/>
        <end position="173"/>
    </location>
</feature>
<name>A0ABQ1PDX0_9ENTE</name>
<dbReference type="RefSeq" id="WP_088270511.1">
    <property type="nucleotide sequence ID" value="NZ_BMKI01000006.1"/>
</dbReference>
<accession>A0ABQ1PDX0</accession>
<comment type="caution">
    <text evidence="4">The sequence shown here is derived from an EMBL/GenBank/DDBJ whole genome shotgun (WGS) entry which is preliminary data.</text>
</comment>
<keyword evidence="2" id="KW-0175">Coiled coil</keyword>
<dbReference type="Proteomes" id="UP000630615">
    <property type="component" value="Unassembled WGS sequence"/>
</dbReference>